<dbReference type="STRING" id="546874.SAMN04488544_2107"/>
<dbReference type="Proteomes" id="UP000198825">
    <property type="component" value="Chromosome I"/>
</dbReference>
<organism evidence="2 3">
    <name type="scientific">Microlunatus sagamiharensis</name>
    <dbReference type="NCBI Taxonomy" id="546874"/>
    <lineage>
        <taxon>Bacteria</taxon>
        <taxon>Bacillati</taxon>
        <taxon>Actinomycetota</taxon>
        <taxon>Actinomycetes</taxon>
        <taxon>Propionibacteriales</taxon>
        <taxon>Propionibacteriaceae</taxon>
        <taxon>Microlunatus</taxon>
    </lineage>
</organism>
<keyword evidence="3" id="KW-1185">Reference proteome</keyword>
<gene>
    <name evidence="2" type="ORF">SAMN04488544_2107</name>
</gene>
<feature type="compositionally biased region" description="Basic and acidic residues" evidence="1">
    <location>
        <begin position="68"/>
        <end position="78"/>
    </location>
</feature>
<reference evidence="3" key="1">
    <citation type="submission" date="2016-10" db="EMBL/GenBank/DDBJ databases">
        <authorList>
            <person name="Varghese N."/>
            <person name="Submissions S."/>
        </authorList>
    </citation>
    <scope>NUCLEOTIDE SEQUENCE [LARGE SCALE GENOMIC DNA]</scope>
    <source>
        <strain evidence="3">DSM 21743</strain>
    </source>
</reference>
<proteinExistence type="predicted"/>
<name>A0A1H2MHY7_9ACTN</name>
<protein>
    <submittedName>
        <fullName evidence="2">Uncharacterized protein</fullName>
    </submittedName>
</protein>
<dbReference type="RefSeq" id="WP_091074366.1">
    <property type="nucleotide sequence ID" value="NZ_LT629799.1"/>
</dbReference>
<sequence>MRLRFGSRGLPPEAYDAWRASIAAHPGAPARILAWARSDGGLVVGSPALLSVLDDAPRASAEDDDDGTDHGGADRAAADEGSGWRHVPWHLVEHGGWNAESRSLSWTLYGGRRGRVGLSEPGRLPELFRERVAATIVVERFVPIRGERGVTITARRDLGEGGGLSWHSSLTRGLTWSAEGVEEEAARATAELQSEYGPASAGW</sequence>
<accession>A0A1H2MHY7</accession>
<dbReference type="OrthoDB" id="5144898at2"/>
<dbReference type="EMBL" id="LT629799">
    <property type="protein sequence ID" value="SDU92810.1"/>
    <property type="molecule type" value="Genomic_DNA"/>
</dbReference>
<evidence type="ECO:0000313" key="3">
    <source>
        <dbReference type="Proteomes" id="UP000198825"/>
    </source>
</evidence>
<feature type="region of interest" description="Disordered" evidence="1">
    <location>
        <begin position="58"/>
        <end position="81"/>
    </location>
</feature>
<evidence type="ECO:0000256" key="1">
    <source>
        <dbReference type="SAM" id="MobiDB-lite"/>
    </source>
</evidence>
<dbReference type="AlphaFoldDB" id="A0A1H2MHY7"/>
<evidence type="ECO:0000313" key="2">
    <source>
        <dbReference type="EMBL" id="SDU92810.1"/>
    </source>
</evidence>